<proteinExistence type="predicted"/>
<dbReference type="EMBL" id="CAEZUE010000098">
    <property type="protein sequence ID" value="CAB4596071.1"/>
    <property type="molecule type" value="Genomic_DNA"/>
</dbReference>
<protein>
    <submittedName>
        <fullName evidence="1">Unannotated protein</fullName>
    </submittedName>
</protein>
<name>A0A6J6G4H0_9ZZZZ</name>
<gene>
    <name evidence="1" type="ORF">UFOPK1788_00795</name>
</gene>
<organism evidence="1">
    <name type="scientific">freshwater metagenome</name>
    <dbReference type="NCBI Taxonomy" id="449393"/>
    <lineage>
        <taxon>unclassified sequences</taxon>
        <taxon>metagenomes</taxon>
        <taxon>ecological metagenomes</taxon>
    </lineage>
</organism>
<reference evidence="1" key="1">
    <citation type="submission" date="2020-05" db="EMBL/GenBank/DDBJ databases">
        <authorList>
            <person name="Chiriac C."/>
            <person name="Salcher M."/>
            <person name="Ghai R."/>
            <person name="Kavagutti S V."/>
        </authorList>
    </citation>
    <scope>NUCLEOTIDE SEQUENCE</scope>
</reference>
<sequence length="86" mass="9402">MGSEHDVDPRSLRDDVALVLLCEAAADGDLHAFVFALDRREVPERSVQLVSRVFTDCTGVENNNVGFGALFGRDVSRCFEASGEPF</sequence>
<evidence type="ECO:0000313" key="1">
    <source>
        <dbReference type="EMBL" id="CAB4596071.1"/>
    </source>
</evidence>
<accession>A0A6J6G4H0</accession>
<dbReference type="AlphaFoldDB" id="A0A6J6G4H0"/>